<dbReference type="GO" id="GO:0016491">
    <property type="term" value="F:oxidoreductase activity"/>
    <property type="evidence" value="ECO:0007669"/>
    <property type="project" value="UniProtKB-KW"/>
</dbReference>
<evidence type="ECO:0000313" key="9">
    <source>
        <dbReference type="EMBL" id="MEX0426325.1"/>
    </source>
</evidence>
<feature type="domain" description="Acyl-CoA dehydrogenase/oxidase C-terminal" evidence="6">
    <location>
        <begin position="244"/>
        <end position="388"/>
    </location>
</feature>
<dbReference type="Pfam" id="PF02770">
    <property type="entry name" value="Acyl-CoA_dh_M"/>
    <property type="match status" value="1"/>
</dbReference>
<protein>
    <submittedName>
        <fullName evidence="9">Acyl-CoA dehydrogenase family protein</fullName>
        <ecNumber evidence="9">1.-.-.-</ecNumber>
    </submittedName>
</protein>
<dbReference type="InterPro" id="IPR013786">
    <property type="entry name" value="AcylCoA_DH/ox_N"/>
</dbReference>
<organism evidence="9 10">
    <name type="scientific">Nocardioides eburneus</name>
    <dbReference type="NCBI Taxonomy" id="3231482"/>
    <lineage>
        <taxon>Bacteria</taxon>
        <taxon>Bacillati</taxon>
        <taxon>Actinomycetota</taxon>
        <taxon>Actinomycetes</taxon>
        <taxon>Propionibacteriales</taxon>
        <taxon>Nocardioidaceae</taxon>
        <taxon>Nocardioides</taxon>
    </lineage>
</organism>
<dbReference type="Gene3D" id="1.20.140.10">
    <property type="entry name" value="Butyryl-CoA Dehydrogenase, subunit A, domain 3"/>
    <property type="match status" value="1"/>
</dbReference>
<evidence type="ECO:0000259" key="7">
    <source>
        <dbReference type="Pfam" id="PF02770"/>
    </source>
</evidence>
<gene>
    <name evidence="9" type="ORF">AB3X52_01745</name>
</gene>
<dbReference type="Pfam" id="PF02771">
    <property type="entry name" value="Acyl-CoA_dh_N"/>
    <property type="match status" value="1"/>
</dbReference>
<dbReference type="InterPro" id="IPR037069">
    <property type="entry name" value="AcylCoA_DH/ox_N_sf"/>
</dbReference>
<dbReference type="InterPro" id="IPR009075">
    <property type="entry name" value="AcylCo_DH/oxidase_C"/>
</dbReference>
<evidence type="ECO:0000256" key="4">
    <source>
        <dbReference type="ARBA" id="ARBA00022827"/>
    </source>
</evidence>
<accession>A0ABV3SWC9</accession>
<dbReference type="InterPro" id="IPR006091">
    <property type="entry name" value="Acyl-CoA_Oxase/DH_mid-dom"/>
</dbReference>
<proteinExistence type="inferred from homology"/>
<evidence type="ECO:0000259" key="8">
    <source>
        <dbReference type="Pfam" id="PF02771"/>
    </source>
</evidence>
<dbReference type="RefSeq" id="WP_367990975.1">
    <property type="nucleotide sequence ID" value="NZ_JBFPJR010000002.1"/>
</dbReference>
<comment type="caution">
    <text evidence="9">The sequence shown here is derived from an EMBL/GenBank/DDBJ whole genome shotgun (WGS) entry which is preliminary data.</text>
</comment>
<comment type="cofactor">
    <cofactor evidence="1 5">
        <name>FAD</name>
        <dbReference type="ChEBI" id="CHEBI:57692"/>
    </cofactor>
</comment>
<reference evidence="9 10" key="1">
    <citation type="submission" date="2024-07" db="EMBL/GenBank/DDBJ databases">
        <authorList>
            <person name="Lee S."/>
            <person name="Kang M."/>
        </authorList>
    </citation>
    <scope>NUCLEOTIDE SEQUENCE [LARGE SCALE GENOMIC DNA]</scope>
    <source>
        <strain evidence="9 10">DS6</strain>
    </source>
</reference>
<evidence type="ECO:0000313" key="10">
    <source>
        <dbReference type="Proteomes" id="UP001556631"/>
    </source>
</evidence>
<name>A0ABV3SWC9_9ACTN</name>
<feature type="domain" description="Acyl-CoA oxidase/dehydrogenase middle" evidence="7">
    <location>
        <begin position="133"/>
        <end position="229"/>
    </location>
</feature>
<evidence type="ECO:0000256" key="1">
    <source>
        <dbReference type="ARBA" id="ARBA00001974"/>
    </source>
</evidence>
<dbReference type="SUPFAM" id="SSF56645">
    <property type="entry name" value="Acyl-CoA dehydrogenase NM domain-like"/>
    <property type="match status" value="1"/>
</dbReference>
<dbReference type="InterPro" id="IPR046373">
    <property type="entry name" value="Acyl-CoA_Oxase/DH_mid-dom_sf"/>
</dbReference>
<keyword evidence="4 5" id="KW-0274">FAD</keyword>
<dbReference type="EC" id="1.-.-.-" evidence="9"/>
<sequence>MTTIGKDGAPGLEQVSAEDFAEILTATREFVRERVVPRENEIMEKDEIPADLRDAAAELGLFGYAIPQEWGGLGLNLTQDVELAMELGYTSLALRSMFGTNNGIAGQVLVNYGTDEQRKEWLERIASGEVVASFALTEPGAGSNPAGLRTKAVLDGDEWVIDGSKRFITNAPIAGLFVVFARTREAAGKDPGIAVFLVPADTPGVEVGPHDRKMGQEGAWTADVTFTGVRIPQGSLVGGSEEVGYKAAMSSLARGRVHIAALAVGAARRALDEAVAYAASSTQGGTPIGDFQLVQAHLADMQTGVLAGEALVRDCARKYHTGEDRRIGPSVAKLFCTEMVGQVADKAVQIHGGTGYMREVPVERIYREVRLLRLYEGTSEIQRLIIGGGLVREEKRRQRP</sequence>
<dbReference type="Gene3D" id="2.40.110.10">
    <property type="entry name" value="Butyryl-CoA Dehydrogenase, subunit A, domain 2"/>
    <property type="match status" value="1"/>
</dbReference>
<evidence type="ECO:0000259" key="6">
    <source>
        <dbReference type="Pfam" id="PF00441"/>
    </source>
</evidence>
<dbReference type="SUPFAM" id="SSF47203">
    <property type="entry name" value="Acyl-CoA dehydrogenase C-terminal domain-like"/>
    <property type="match status" value="1"/>
</dbReference>
<dbReference type="EMBL" id="JBFPJR010000002">
    <property type="protein sequence ID" value="MEX0426325.1"/>
    <property type="molecule type" value="Genomic_DNA"/>
</dbReference>
<keyword evidence="5 9" id="KW-0560">Oxidoreductase</keyword>
<dbReference type="InterPro" id="IPR006089">
    <property type="entry name" value="Acyl-CoA_DH_CS"/>
</dbReference>
<dbReference type="InterPro" id="IPR009100">
    <property type="entry name" value="AcylCoA_DH/oxidase_NM_dom_sf"/>
</dbReference>
<dbReference type="PANTHER" id="PTHR43884">
    <property type="entry name" value="ACYL-COA DEHYDROGENASE"/>
    <property type="match status" value="1"/>
</dbReference>
<dbReference type="PROSITE" id="PS00073">
    <property type="entry name" value="ACYL_COA_DH_2"/>
    <property type="match status" value="1"/>
</dbReference>
<evidence type="ECO:0000256" key="5">
    <source>
        <dbReference type="RuleBase" id="RU362125"/>
    </source>
</evidence>
<dbReference type="Gene3D" id="1.10.540.10">
    <property type="entry name" value="Acyl-CoA dehydrogenase/oxidase, N-terminal domain"/>
    <property type="match status" value="1"/>
</dbReference>
<dbReference type="Pfam" id="PF00441">
    <property type="entry name" value="Acyl-CoA_dh_1"/>
    <property type="match status" value="1"/>
</dbReference>
<feature type="domain" description="Acyl-CoA dehydrogenase/oxidase N-terminal" evidence="8">
    <location>
        <begin position="20"/>
        <end position="129"/>
    </location>
</feature>
<keyword evidence="3 5" id="KW-0285">Flavoprotein</keyword>
<dbReference type="Proteomes" id="UP001556631">
    <property type="component" value="Unassembled WGS sequence"/>
</dbReference>
<comment type="similarity">
    <text evidence="2 5">Belongs to the acyl-CoA dehydrogenase family.</text>
</comment>
<dbReference type="PANTHER" id="PTHR43884:SF40">
    <property type="entry name" value="ACYL-COA DEHYDROGENASE"/>
    <property type="match status" value="1"/>
</dbReference>
<dbReference type="InterPro" id="IPR036250">
    <property type="entry name" value="AcylCo_DH-like_C"/>
</dbReference>
<evidence type="ECO:0000256" key="3">
    <source>
        <dbReference type="ARBA" id="ARBA00022630"/>
    </source>
</evidence>
<evidence type="ECO:0000256" key="2">
    <source>
        <dbReference type="ARBA" id="ARBA00009347"/>
    </source>
</evidence>
<keyword evidence="10" id="KW-1185">Reference proteome</keyword>